<proteinExistence type="predicted"/>
<dbReference type="KEGG" id="tcb:TCARB_0811"/>
<dbReference type="EMBL" id="CP007493">
    <property type="protein sequence ID" value="AJB41863.1"/>
    <property type="molecule type" value="Genomic_DNA"/>
</dbReference>
<dbReference type="Proteomes" id="UP000266720">
    <property type="component" value="Chromosome"/>
</dbReference>
<gene>
    <name evidence="1" type="ORF">TCARB_0811</name>
</gene>
<accession>A0A3G1A6P5</accession>
<name>A0A3G1A6P5_9CREN</name>
<evidence type="ECO:0000313" key="2">
    <source>
        <dbReference type="Proteomes" id="UP000266720"/>
    </source>
</evidence>
<sequence>MIVNFLLVIWTPGQFHRKPIYLFTQRFPAKIEEKVSNIKKK</sequence>
<dbReference type="AlphaFoldDB" id="A0A3G1A6P5"/>
<protein>
    <submittedName>
        <fullName evidence="1">Uncharacterized protein</fullName>
    </submittedName>
</protein>
<evidence type="ECO:0000313" key="1">
    <source>
        <dbReference type="EMBL" id="AJB41863.1"/>
    </source>
</evidence>
<reference evidence="2" key="1">
    <citation type="book" date="2010" name="EXTREMOPHILES" publisher="0:0-0">
        <title>Complete genome sequences of ten hyperthermophilic archaea reveal their metabolic capabilities and possible ecological roles.</title>
        <editorList>
            <person name="?"/>
        </editorList>
        <authorList>
            <person name="Ravin N.V."/>
            <person name="Mardanov A.V."/>
            <person name="Bonch-Osmolovskaya E.A."/>
            <person name="Skryabin K.G."/>
        </authorList>
    </citation>
    <scope>NUCLEOTIDE SEQUENCE [LARGE SCALE GENOMIC DNA]</scope>
    <source>
        <strain evidence="2">1505</strain>
    </source>
</reference>
<organism evidence="1 2">
    <name type="scientific">Thermofilum adornatum 1505</name>
    <dbReference type="NCBI Taxonomy" id="697581"/>
    <lineage>
        <taxon>Archaea</taxon>
        <taxon>Thermoproteota</taxon>
        <taxon>Thermoprotei</taxon>
        <taxon>Thermofilales</taxon>
        <taxon>Thermofilaceae</taxon>
        <taxon>Thermofilum</taxon>
    </lineage>
</organism>